<dbReference type="SMART" id="SM00233">
    <property type="entry name" value="PH"/>
    <property type="match status" value="1"/>
</dbReference>
<dbReference type="OrthoDB" id="509238at2759"/>
<evidence type="ECO:0000256" key="1">
    <source>
        <dbReference type="ARBA" id="ARBA00022737"/>
    </source>
</evidence>
<keyword evidence="8" id="KW-1185">Reference proteome</keyword>
<sequence length="683" mass="76790">MSAEEKEQGVKKFIQAAQQGDLEALKELLETEIDNVNVGNVHGESALHFACAFGHEECVSWLLENGAVVDRKSAGGATPLHMAATQGHLAVLKQLATANADVQAKTARGATALHISARDGRLEVVKWLYSLGCDVNARTNEGKTPLHYAKEQESRDVVQFLEEVSQSEALEEDQRKAAEREHEEEEHDREEDDREADKKVKVKVKEQKKAQKKGQKKGKGGGLLRSKPLTRLSISEGSPAADALRNMNGLAHSRQSIVPVEGMQQYSQNSGNFFLGGSFFCPPFDFQGLLRVYEPGTSMFLPWPQRYCVLCKNVLFVFRFWDMKELITSVCLEGTLVESGATRTGTMHSFVVCKMRPQMEGGGPIFEEFFATDTYYESESWIQTLRNCQRSNMRVALRKMEEELNVFDADEAMTEIESMESQYAHIKEQLVSLSTDRRPLEEELRTLRTEYEVESSSAEIPEIVRESERSTVQYKMKIVKLQQKLHESHNKTKLLMRKMEDAASVSEKALTTLQEQQEQQQQMQQQMQAMQDPQQMMMMDPNAAAMYGSQMGGTAMTMAPEQPQQQQQFQQSMYGGGNVGVVQQQQQQQFQQQQNQGERNEAEAPYSTIYVSKGSASQMVGEILHSPSDTVDKLREAIAMECGAPHGFVMKISSHVIHPGKSGFELVSRFLNKDFPVVVVNPE</sequence>
<dbReference type="InterPro" id="IPR002110">
    <property type="entry name" value="Ankyrin_rpt"/>
</dbReference>
<dbReference type="Proteomes" id="UP000316726">
    <property type="component" value="Chromosome 11"/>
</dbReference>
<evidence type="ECO:0000259" key="6">
    <source>
        <dbReference type="PROSITE" id="PS50003"/>
    </source>
</evidence>
<evidence type="ECO:0000313" key="8">
    <source>
        <dbReference type="Proteomes" id="UP000316726"/>
    </source>
</evidence>
<dbReference type="InterPro" id="IPR011993">
    <property type="entry name" value="PH-like_dom_sf"/>
</dbReference>
<evidence type="ECO:0000256" key="2">
    <source>
        <dbReference type="ARBA" id="ARBA00023043"/>
    </source>
</evidence>
<gene>
    <name evidence="7" type="ORF">A3770_11p61720</name>
</gene>
<dbReference type="PRINTS" id="PR01415">
    <property type="entry name" value="ANKYRIN"/>
</dbReference>
<evidence type="ECO:0000313" key="7">
    <source>
        <dbReference type="EMBL" id="QDZ23654.1"/>
    </source>
</evidence>
<keyword evidence="4" id="KW-0175">Coiled coil</keyword>
<feature type="compositionally biased region" description="Basic and acidic residues" evidence="5">
    <location>
        <begin position="195"/>
        <end position="209"/>
    </location>
</feature>
<protein>
    <submittedName>
        <fullName evidence="7">Ankyrin repeat domain-containing protein</fullName>
    </submittedName>
</protein>
<evidence type="ECO:0000256" key="5">
    <source>
        <dbReference type="SAM" id="MobiDB-lite"/>
    </source>
</evidence>
<dbReference type="PROSITE" id="PS50088">
    <property type="entry name" value="ANK_REPEAT"/>
    <property type="match status" value="4"/>
</dbReference>
<dbReference type="Gene3D" id="2.30.29.30">
    <property type="entry name" value="Pleckstrin-homology domain (PH domain)/Phosphotyrosine-binding domain (PTB)"/>
    <property type="match status" value="1"/>
</dbReference>
<evidence type="ECO:0000256" key="3">
    <source>
        <dbReference type="PROSITE-ProRule" id="PRU00023"/>
    </source>
</evidence>
<feature type="repeat" description="ANK" evidence="3">
    <location>
        <begin position="108"/>
        <end position="140"/>
    </location>
</feature>
<proteinExistence type="predicted"/>
<dbReference type="STRING" id="1764295.A0A5B8MV75"/>
<dbReference type="Pfam" id="PF13637">
    <property type="entry name" value="Ank_4"/>
    <property type="match status" value="1"/>
</dbReference>
<name>A0A5B8MV75_9CHLO</name>
<feature type="compositionally biased region" description="Acidic residues" evidence="5">
    <location>
        <begin position="182"/>
        <end position="194"/>
    </location>
</feature>
<accession>A0A5B8MV75</accession>
<dbReference type="AlphaFoldDB" id="A0A5B8MV75"/>
<feature type="compositionally biased region" description="Basic residues" evidence="5">
    <location>
        <begin position="210"/>
        <end position="219"/>
    </location>
</feature>
<dbReference type="PROSITE" id="PS50003">
    <property type="entry name" value="PH_DOMAIN"/>
    <property type="match status" value="1"/>
</dbReference>
<feature type="coiled-coil region" evidence="4">
    <location>
        <begin position="496"/>
        <end position="526"/>
    </location>
</feature>
<keyword evidence="2 3" id="KW-0040">ANK repeat</keyword>
<feature type="repeat" description="ANK" evidence="3">
    <location>
        <begin position="42"/>
        <end position="74"/>
    </location>
</feature>
<feature type="region of interest" description="Disordered" evidence="5">
    <location>
        <begin position="166"/>
        <end position="226"/>
    </location>
</feature>
<dbReference type="Pfam" id="PF12796">
    <property type="entry name" value="Ank_2"/>
    <property type="match status" value="1"/>
</dbReference>
<dbReference type="SUPFAM" id="SSF48403">
    <property type="entry name" value="Ankyrin repeat"/>
    <property type="match status" value="1"/>
</dbReference>
<feature type="repeat" description="ANK" evidence="3">
    <location>
        <begin position="75"/>
        <end position="107"/>
    </location>
</feature>
<feature type="compositionally biased region" description="Basic and acidic residues" evidence="5">
    <location>
        <begin position="172"/>
        <end position="181"/>
    </location>
</feature>
<dbReference type="PANTHER" id="PTHR24171:SF9">
    <property type="entry name" value="ANKYRIN REPEAT DOMAIN-CONTAINING PROTEIN 39"/>
    <property type="match status" value="1"/>
</dbReference>
<dbReference type="PANTHER" id="PTHR24171">
    <property type="entry name" value="ANKYRIN REPEAT DOMAIN-CONTAINING PROTEIN 39-RELATED"/>
    <property type="match status" value="1"/>
</dbReference>
<organism evidence="7 8">
    <name type="scientific">Chloropicon primus</name>
    <dbReference type="NCBI Taxonomy" id="1764295"/>
    <lineage>
        <taxon>Eukaryota</taxon>
        <taxon>Viridiplantae</taxon>
        <taxon>Chlorophyta</taxon>
        <taxon>Chloropicophyceae</taxon>
        <taxon>Chloropicales</taxon>
        <taxon>Chloropicaceae</taxon>
        <taxon>Chloropicon</taxon>
    </lineage>
</organism>
<dbReference type="PROSITE" id="PS50297">
    <property type="entry name" value="ANK_REP_REGION"/>
    <property type="match status" value="4"/>
</dbReference>
<dbReference type="Gene3D" id="1.25.40.20">
    <property type="entry name" value="Ankyrin repeat-containing domain"/>
    <property type="match status" value="1"/>
</dbReference>
<dbReference type="SUPFAM" id="SSF50729">
    <property type="entry name" value="PH domain-like"/>
    <property type="match status" value="1"/>
</dbReference>
<dbReference type="InterPro" id="IPR036770">
    <property type="entry name" value="Ankyrin_rpt-contain_sf"/>
</dbReference>
<feature type="repeat" description="ANK" evidence="3">
    <location>
        <begin position="141"/>
        <end position="161"/>
    </location>
</feature>
<reference evidence="7 8" key="1">
    <citation type="submission" date="2018-07" db="EMBL/GenBank/DDBJ databases">
        <title>The complete nuclear genome of the prasinophyte Chloropicon primus (CCMP1205).</title>
        <authorList>
            <person name="Pombert J.-F."/>
            <person name="Otis C."/>
            <person name="Turmel M."/>
            <person name="Lemieux C."/>
        </authorList>
    </citation>
    <scope>NUCLEOTIDE SEQUENCE [LARGE SCALE GENOMIC DNA]</scope>
    <source>
        <strain evidence="7 8">CCMP1205</strain>
    </source>
</reference>
<dbReference type="InterPro" id="IPR001849">
    <property type="entry name" value="PH_domain"/>
</dbReference>
<feature type="coiled-coil region" evidence="4">
    <location>
        <begin position="409"/>
        <end position="436"/>
    </location>
</feature>
<evidence type="ECO:0000256" key="4">
    <source>
        <dbReference type="SAM" id="Coils"/>
    </source>
</evidence>
<keyword evidence="1" id="KW-0677">Repeat</keyword>
<feature type="domain" description="PH" evidence="6">
    <location>
        <begin position="283"/>
        <end position="390"/>
    </location>
</feature>
<dbReference type="EMBL" id="CP031044">
    <property type="protein sequence ID" value="QDZ23654.1"/>
    <property type="molecule type" value="Genomic_DNA"/>
</dbReference>
<dbReference type="SMART" id="SM00248">
    <property type="entry name" value="ANK"/>
    <property type="match status" value="5"/>
</dbReference>